<evidence type="ECO:0000313" key="4">
    <source>
        <dbReference type="Proteomes" id="UP000054632"/>
    </source>
</evidence>
<feature type="transmembrane region" description="Helical" evidence="2">
    <location>
        <begin position="154"/>
        <end position="179"/>
    </location>
</feature>
<evidence type="ECO:0000313" key="3">
    <source>
        <dbReference type="EMBL" id="KRY72581.1"/>
    </source>
</evidence>
<keyword evidence="2" id="KW-0472">Membrane</keyword>
<reference evidence="3 4" key="1">
    <citation type="submission" date="2015-01" db="EMBL/GenBank/DDBJ databases">
        <title>Evolution of Trichinella species and genotypes.</title>
        <authorList>
            <person name="Korhonen P.K."/>
            <person name="Edoardo P."/>
            <person name="Giuseppe L.R."/>
            <person name="Gasser R.B."/>
        </authorList>
    </citation>
    <scope>NUCLEOTIDE SEQUENCE [LARGE SCALE GENOMIC DNA]</scope>
    <source>
        <strain evidence="3">ISS13</strain>
    </source>
</reference>
<accession>A0A0V1EFL7</accession>
<evidence type="ECO:0000256" key="1">
    <source>
        <dbReference type="SAM" id="MobiDB-lite"/>
    </source>
</evidence>
<dbReference type="AlphaFoldDB" id="A0A0V1EFL7"/>
<proteinExistence type="predicted"/>
<dbReference type="Proteomes" id="UP000054632">
    <property type="component" value="Unassembled WGS sequence"/>
</dbReference>
<keyword evidence="2" id="KW-0812">Transmembrane</keyword>
<gene>
    <name evidence="3" type="primary">cal-1</name>
    <name evidence="3" type="ORF">T4A_6079</name>
</gene>
<name>A0A0V1EFL7_TRIPS</name>
<protein>
    <submittedName>
        <fullName evidence="3">Hemoglobin-binding protein A</fullName>
    </submittedName>
</protein>
<organism evidence="3 4">
    <name type="scientific">Trichinella pseudospiralis</name>
    <name type="common">Parasitic roundworm</name>
    <dbReference type="NCBI Taxonomy" id="6337"/>
    <lineage>
        <taxon>Eukaryota</taxon>
        <taxon>Metazoa</taxon>
        <taxon>Ecdysozoa</taxon>
        <taxon>Nematoda</taxon>
        <taxon>Enoplea</taxon>
        <taxon>Dorylaimia</taxon>
        <taxon>Trichinellida</taxon>
        <taxon>Trichinellidae</taxon>
        <taxon>Trichinella</taxon>
    </lineage>
</organism>
<sequence>MPSVSHLVLCTYTGLINVETISGPTSEQIDQKAKIKHYSCMQTHITACAEMMQKGIVDRRGSSPSSSRVQCMTKSDKVSVSNRQNRWTIDQQQSRLVTGHESTANAQNFSRHFHKHHRKAQLTYQPTNQPTNQPTDQPINQPSCNQSTNQPEHFHLFFLSLCLSSASLPLSFILSLLLIYSFTTRSLSLTLFASLTLIFPSSVQLCLLLASVTSYLLIQQHTHTHTTYRNEEDEIGGINNCPIYILQHYNSEKRWPVEQATKKAATKHNS</sequence>
<feature type="region of interest" description="Disordered" evidence="1">
    <location>
        <begin position="125"/>
        <end position="147"/>
    </location>
</feature>
<comment type="caution">
    <text evidence="3">The sequence shown here is derived from an EMBL/GenBank/DDBJ whole genome shotgun (WGS) entry which is preliminary data.</text>
</comment>
<feature type="transmembrane region" description="Helical" evidence="2">
    <location>
        <begin position="191"/>
        <end position="218"/>
    </location>
</feature>
<dbReference type="EMBL" id="JYDR01000042">
    <property type="protein sequence ID" value="KRY72581.1"/>
    <property type="molecule type" value="Genomic_DNA"/>
</dbReference>
<evidence type="ECO:0000256" key="2">
    <source>
        <dbReference type="SAM" id="Phobius"/>
    </source>
</evidence>
<keyword evidence="2" id="KW-1133">Transmembrane helix</keyword>